<proteinExistence type="predicted"/>
<dbReference type="RefSeq" id="WP_146586500.1">
    <property type="nucleotide sequence ID" value="NZ_SJPO01000004.1"/>
</dbReference>
<gene>
    <name evidence="1" type="ORF">Pla123a_20550</name>
</gene>
<dbReference type="OrthoDB" id="273919at2"/>
<evidence type="ECO:0000313" key="2">
    <source>
        <dbReference type="Proteomes" id="UP000318478"/>
    </source>
</evidence>
<dbReference type="Proteomes" id="UP000318478">
    <property type="component" value="Unassembled WGS sequence"/>
</dbReference>
<organism evidence="1 2">
    <name type="scientific">Posidoniimonas polymericola</name>
    <dbReference type="NCBI Taxonomy" id="2528002"/>
    <lineage>
        <taxon>Bacteria</taxon>
        <taxon>Pseudomonadati</taxon>
        <taxon>Planctomycetota</taxon>
        <taxon>Planctomycetia</taxon>
        <taxon>Pirellulales</taxon>
        <taxon>Lacipirellulaceae</taxon>
        <taxon>Posidoniimonas</taxon>
    </lineage>
</organism>
<accession>A0A5C5YR26</accession>
<protein>
    <submittedName>
        <fullName evidence="1">Uncharacterized protein</fullName>
    </submittedName>
</protein>
<evidence type="ECO:0000313" key="1">
    <source>
        <dbReference type="EMBL" id="TWT77394.1"/>
    </source>
</evidence>
<dbReference type="AlphaFoldDB" id="A0A5C5YR26"/>
<reference evidence="1 2" key="1">
    <citation type="submission" date="2019-02" db="EMBL/GenBank/DDBJ databases">
        <title>Deep-cultivation of Planctomycetes and their phenomic and genomic characterization uncovers novel biology.</title>
        <authorList>
            <person name="Wiegand S."/>
            <person name="Jogler M."/>
            <person name="Boedeker C."/>
            <person name="Pinto D."/>
            <person name="Vollmers J."/>
            <person name="Rivas-Marin E."/>
            <person name="Kohn T."/>
            <person name="Peeters S.H."/>
            <person name="Heuer A."/>
            <person name="Rast P."/>
            <person name="Oberbeckmann S."/>
            <person name="Bunk B."/>
            <person name="Jeske O."/>
            <person name="Meyerdierks A."/>
            <person name="Storesund J.E."/>
            <person name="Kallscheuer N."/>
            <person name="Luecker S."/>
            <person name="Lage O.M."/>
            <person name="Pohl T."/>
            <person name="Merkel B.J."/>
            <person name="Hornburger P."/>
            <person name="Mueller R.-W."/>
            <person name="Bruemmer F."/>
            <person name="Labrenz M."/>
            <person name="Spormann A.M."/>
            <person name="Op Den Camp H."/>
            <person name="Overmann J."/>
            <person name="Amann R."/>
            <person name="Jetten M.S.M."/>
            <person name="Mascher T."/>
            <person name="Medema M.H."/>
            <person name="Devos D.P."/>
            <person name="Kaster A.-K."/>
            <person name="Ovreas L."/>
            <person name="Rohde M."/>
            <person name="Galperin M.Y."/>
            <person name="Jogler C."/>
        </authorList>
    </citation>
    <scope>NUCLEOTIDE SEQUENCE [LARGE SCALE GENOMIC DNA]</scope>
    <source>
        <strain evidence="1 2">Pla123a</strain>
    </source>
</reference>
<dbReference type="EMBL" id="SJPO01000004">
    <property type="protein sequence ID" value="TWT77394.1"/>
    <property type="molecule type" value="Genomic_DNA"/>
</dbReference>
<keyword evidence="2" id="KW-1185">Reference proteome</keyword>
<name>A0A5C5YR26_9BACT</name>
<comment type="caution">
    <text evidence="1">The sequence shown here is derived from an EMBL/GenBank/DDBJ whole genome shotgun (WGS) entry which is preliminary data.</text>
</comment>
<sequence>MPRETLPTALIKKPTRTASSGAAFFVRGANRILCRPRLAVGVQWFAAAMVLRGEYNTFGLQSKTRGWLRFEWRDSLYAS</sequence>